<feature type="transmembrane region" description="Helical" evidence="2">
    <location>
        <begin position="247"/>
        <end position="265"/>
    </location>
</feature>
<evidence type="ECO:0000313" key="6">
    <source>
        <dbReference type="Proteomes" id="UP001476247"/>
    </source>
</evidence>
<feature type="region of interest" description="Disordered" evidence="1">
    <location>
        <begin position="421"/>
        <end position="589"/>
    </location>
</feature>
<comment type="caution">
    <text evidence="5">The sequence shown here is derived from an EMBL/GenBank/DDBJ whole genome shotgun (WGS) entry which is preliminary data.</text>
</comment>
<dbReference type="Pfam" id="PF00188">
    <property type="entry name" value="CAP"/>
    <property type="match status" value="1"/>
</dbReference>
<sequence>MSRFIILLSAIFVALALLTQQVSATSAASARTIVKVTNKLRAKHHAPPVKWDKKMATYAQKWSNKCVFKHSAGPYGENLALGYPTWTSVINGWYSEVSEYDYNNPGFGMNTGHFTATVWKSTTKIGCGVKTCNNLGKGVKLYTCSYASPGNMVSSGNTYFIQNCFGSSKGPKWKREVVKDHKFDFIDIEEFRDNSCPARFSYSFMFMMILKSILTMTADLYTAISLLVIGNASINADASIPPEVAKWIFLGAIMISFVLLFWDIIKSRSIIASRDISLAFFSAIANGWYSTKDYNYFCLFRKINDSRKSTDSIAFFVFFTLKSWKRVLLAEAPRQVINVVTLITILPKWIKINDGLTIVNTGLGKTLMQQVMTGTMIFSTFVFAISFILICIAAIIYIPLLCHIRGNLKEIEELLKKQARKRIKANESNNHTKKSKKEDIEMRALPQPTLPNVDMNTLNAPATTKGPRYHHQPQPSFTSQSTVQRPGFYQHPSSSNMSFGMESQFGGGRRNSLSSVGSDQVGLTKNAQPQPWSSSPYQNNNHSNSNLSHNIHHQQYQQSQQGYHGQQYQQRYQQQPQQYQQQYQSNNHY</sequence>
<keyword evidence="6" id="KW-1185">Reference proteome</keyword>
<keyword evidence="2" id="KW-1133">Transmembrane helix</keyword>
<keyword evidence="3" id="KW-0732">Signal</keyword>
<proteinExistence type="predicted"/>
<dbReference type="SUPFAM" id="SSF55797">
    <property type="entry name" value="PR-1-like"/>
    <property type="match status" value="1"/>
</dbReference>
<feature type="compositionally biased region" description="Polar residues" evidence="1">
    <location>
        <begin position="511"/>
        <end position="532"/>
    </location>
</feature>
<dbReference type="InterPro" id="IPR031606">
    <property type="entry name" value="Kch1/2"/>
</dbReference>
<dbReference type="InterPro" id="IPR014044">
    <property type="entry name" value="CAP_dom"/>
</dbReference>
<feature type="compositionally biased region" description="Polar residues" evidence="1">
    <location>
        <begin position="473"/>
        <end position="484"/>
    </location>
</feature>
<dbReference type="PANTHER" id="PTHR36424:SF1">
    <property type="entry name" value="LOW AFFINITY K(+) TRANSPORTER 1-RELATED"/>
    <property type="match status" value="1"/>
</dbReference>
<dbReference type="InterPro" id="IPR001283">
    <property type="entry name" value="CRISP-related"/>
</dbReference>
<feature type="domain" description="SCP" evidence="4">
    <location>
        <begin position="28"/>
        <end position="154"/>
    </location>
</feature>
<dbReference type="EMBL" id="BAABUJ010000032">
    <property type="protein sequence ID" value="GAA5804020.1"/>
    <property type="molecule type" value="Genomic_DNA"/>
</dbReference>
<dbReference type="Proteomes" id="UP001476247">
    <property type="component" value="Unassembled WGS sequence"/>
</dbReference>
<protein>
    <recommendedName>
        <fullName evidence="4">SCP domain-containing protein</fullName>
    </recommendedName>
</protein>
<keyword evidence="2" id="KW-0472">Membrane</keyword>
<feature type="chain" id="PRO_5046223254" description="SCP domain-containing protein" evidence="3">
    <location>
        <begin position="25"/>
        <end position="589"/>
    </location>
</feature>
<dbReference type="InterPro" id="IPR035940">
    <property type="entry name" value="CAP_sf"/>
</dbReference>
<feature type="signal peptide" evidence="3">
    <location>
        <begin position="1"/>
        <end position="24"/>
    </location>
</feature>
<evidence type="ECO:0000256" key="1">
    <source>
        <dbReference type="SAM" id="MobiDB-lite"/>
    </source>
</evidence>
<accession>A0ABP9YBP5</accession>
<organism evidence="5 6">
    <name type="scientific">Helicostylum pulchrum</name>
    <dbReference type="NCBI Taxonomy" id="562976"/>
    <lineage>
        <taxon>Eukaryota</taxon>
        <taxon>Fungi</taxon>
        <taxon>Fungi incertae sedis</taxon>
        <taxon>Mucoromycota</taxon>
        <taxon>Mucoromycotina</taxon>
        <taxon>Mucoromycetes</taxon>
        <taxon>Mucorales</taxon>
        <taxon>Mucorineae</taxon>
        <taxon>Mucoraceae</taxon>
        <taxon>Helicostylum</taxon>
    </lineage>
</organism>
<keyword evidence="2" id="KW-0812">Transmembrane</keyword>
<evidence type="ECO:0000313" key="5">
    <source>
        <dbReference type="EMBL" id="GAA5804020.1"/>
    </source>
</evidence>
<dbReference type="Gene3D" id="3.40.33.10">
    <property type="entry name" value="CAP"/>
    <property type="match status" value="1"/>
</dbReference>
<name>A0ABP9YBP5_9FUNG</name>
<dbReference type="Pfam" id="PF16944">
    <property type="entry name" value="KCH"/>
    <property type="match status" value="1"/>
</dbReference>
<dbReference type="PRINTS" id="PR00837">
    <property type="entry name" value="V5TPXLIKE"/>
</dbReference>
<gene>
    <name evidence="5" type="ORF">HPULCUR_009506</name>
</gene>
<evidence type="ECO:0000256" key="3">
    <source>
        <dbReference type="SAM" id="SignalP"/>
    </source>
</evidence>
<feature type="transmembrane region" description="Helical" evidence="2">
    <location>
        <begin position="375"/>
        <end position="400"/>
    </location>
</feature>
<evidence type="ECO:0000259" key="4">
    <source>
        <dbReference type="SMART" id="SM00198"/>
    </source>
</evidence>
<feature type="compositionally biased region" description="Low complexity" evidence="1">
    <location>
        <begin position="533"/>
        <end position="589"/>
    </location>
</feature>
<dbReference type="SMART" id="SM00198">
    <property type="entry name" value="SCP"/>
    <property type="match status" value="1"/>
</dbReference>
<reference evidence="5 6" key="1">
    <citation type="submission" date="2024-04" db="EMBL/GenBank/DDBJ databases">
        <title>genome sequences of Mucor flavus KT1a and Helicostylum pulchrum KT1b strains isolation_sourced from the surface of a dry-aged beef.</title>
        <authorList>
            <person name="Toyotome T."/>
            <person name="Hosono M."/>
            <person name="Torimaru M."/>
            <person name="Fukuda K."/>
            <person name="Mikami N."/>
        </authorList>
    </citation>
    <scope>NUCLEOTIDE SEQUENCE [LARGE SCALE GENOMIC DNA]</scope>
    <source>
        <strain evidence="5 6">KT1b</strain>
    </source>
</reference>
<dbReference type="PANTHER" id="PTHR36424">
    <property type="entry name" value="PHEROMONE-REGULATED MEMBRANE PROTEIN 6"/>
    <property type="match status" value="1"/>
</dbReference>
<evidence type="ECO:0000256" key="2">
    <source>
        <dbReference type="SAM" id="Phobius"/>
    </source>
</evidence>